<evidence type="ECO:0000313" key="1">
    <source>
        <dbReference type="EMBL" id="SPD29108.1"/>
    </source>
</evidence>
<gene>
    <name evidence="1" type="ORF">FSB_LOCUS56990</name>
</gene>
<proteinExistence type="predicted"/>
<accession>A0A2N9IX08</accession>
<protein>
    <submittedName>
        <fullName evidence="1">Uncharacterized protein</fullName>
    </submittedName>
</protein>
<dbReference type="AlphaFoldDB" id="A0A2N9IX08"/>
<sequence length="68" mass="7289">MRVTGRPAVGIAHLEESAGLGASLLDGCLDEFVDELGDYEAESEADALEFTTENEVGDEAIEADENWD</sequence>
<reference evidence="1" key="1">
    <citation type="submission" date="2018-02" db="EMBL/GenBank/DDBJ databases">
        <authorList>
            <person name="Cohen D.B."/>
            <person name="Kent A.D."/>
        </authorList>
    </citation>
    <scope>NUCLEOTIDE SEQUENCE</scope>
</reference>
<dbReference type="EMBL" id="OIVN01006259">
    <property type="protein sequence ID" value="SPD29108.1"/>
    <property type="molecule type" value="Genomic_DNA"/>
</dbReference>
<organism evidence="1">
    <name type="scientific">Fagus sylvatica</name>
    <name type="common">Beechnut</name>
    <dbReference type="NCBI Taxonomy" id="28930"/>
    <lineage>
        <taxon>Eukaryota</taxon>
        <taxon>Viridiplantae</taxon>
        <taxon>Streptophyta</taxon>
        <taxon>Embryophyta</taxon>
        <taxon>Tracheophyta</taxon>
        <taxon>Spermatophyta</taxon>
        <taxon>Magnoliopsida</taxon>
        <taxon>eudicotyledons</taxon>
        <taxon>Gunneridae</taxon>
        <taxon>Pentapetalae</taxon>
        <taxon>rosids</taxon>
        <taxon>fabids</taxon>
        <taxon>Fagales</taxon>
        <taxon>Fagaceae</taxon>
        <taxon>Fagus</taxon>
    </lineage>
</organism>
<name>A0A2N9IX08_FAGSY</name>